<protein>
    <submittedName>
        <fullName evidence="9">GTP-binding protein GEM</fullName>
    </submittedName>
</protein>
<name>A0A1I7WWZ6_HETBA</name>
<keyword evidence="6" id="KW-0449">Lipoprotein</keyword>
<dbReference type="GO" id="GO:0007165">
    <property type="term" value="P:signal transduction"/>
    <property type="evidence" value="ECO:0007669"/>
    <property type="project" value="TreeGrafter"/>
</dbReference>
<dbReference type="GO" id="GO:0005525">
    <property type="term" value="F:GTP binding"/>
    <property type="evidence" value="ECO:0007669"/>
    <property type="project" value="UniProtKB-KW"/>
</dbReference>
<reference evidence="9" key="1">
    <citation type="submission" date="2016-11" db="UniProtKB">
        <authorList>
            <consortium name="WormBaseParasite"/>
        </authorList>
    </citation>
    <scope>IDENTIFICATION</scope>
</reference>
<dbReference type="Proteomes" id="UP000095283">
    <property type="component" value="Unplaced"/>
</dbReference>
<evidence type="ECO:0000256" key="1">
    <source>
        <dbReference type="ARBA" id="ARBA00004193"/>
    </source>
</evidence>
<accession>A0A1I7WWZ6</accession>
<keyword evidence="7" id="KW-0812">Transmembrane</keyword>
<dbReference type="GO" id="GO:0005886">
    <property type="term" value="C:plasma membrane"/>
    <property type="evidence" value="ECO:0007669"/>
    <property type="project" value="UniProtKB-SubCell"/>
</dbReference>
<dbReference type="GO" id="GO:0003924">
    <property type="term" value="F:GTPase activity"/>
    <property type="evidence" value="ECO:0007669"/>
    <property type="project" value="InterPro"/>
</dbReference>
<evidence type="ECO:0000256" key="7">
    <source>
        <dbReference type="SAM" id="Phobius"/>
    </source>
</evidence>
<dbReference type="SMART" id="SM00173">
    <property type="entry name" value="RAS"/>
    <property type="match status" value="1"/>
</dbReference>
<evidence type="ECO:0000313" key="8">
    <source>
        <dbReference type="Proteomes" id="UP000095283"/>
    </source>
</evidence>
<evidence type="ECO:0000256" key="4">
    <source>
        <dbReference type="ARBA" id="ARBA00023134"/>
    </source>
</evidence>
<dbReference type="GO" id="GO:0031681">
    <property type="term" value="F:G-protein beta-subunit binding"/>
    <property type="evidence" value="ECO:0007669"/>
    <property type="project" value="TreeGrafter"/>
</dbReference>
<keyword evidence="5 7" id="KW-0472">Membrane</keyword>
<dbReference type="AlphaFoldDB" id="A0A1I7WWZ6"/>
<dbReference type="WBParaSite" id="Hba_09725">
    <property type="protein sequence ID" value="Hba_09725"/>
    <property type="gene ID" value="Hba_09725"/>
</dbReference>
<keyword evidence="7" id="KW-1133">Transmembrane helix</keyword>
<feature type="transmembrane region" description="Helical" evidence="7">
    <location>
        <begin position="59"/>
        <end position="80"/>
    </location>
</feature>
<evidence type="ECO:0000256" key="3">
    <source>
        <dbReference type="ARBA" id="ARBA00022481"/>
    </source>
</evidence>
<evidence type="ECO:0000256" key="6">
    <source>
        <dbReference type="ARBA" id="ARBA00023288"/>
    </source>
</evidence>
<evidence type="ECO:0000256" key="5">
    <source>
        <dbReference type="ARBA" id="ARBA00023136"/>
    </source>
</evidence>
<comment type="subcellular location">
    <subcellularLocation>
        <location evidence="1">Cell membrane</location>
        <topology evidence="1">Lipid-anchor</topology>
    </subcellularLocation>
</comment>
<proteinExistence type="predicted"/>
<dbReference type="SUPFAM" id="SSF52540">
    <property type="entry name" value="P-loop containing nucleoside triphosphate hydrolases"/>
    <property type="match status" value="1"/>
</dbReference>
<dbReference type="InterPro" id="IPR001806">
    <property type="entry name" value="Small_GTPase"/>
</dbReference>
<keyword evidence="4" id="KW-0547">Nucleotide-binding</keyword>
<dbReference type="PANTHER" id="PTHR46149:SF3">
    <property type="entry name" value="MIP08469P"/>
    <property type="match status" value="1"/>
</dbReference>
<dbReference type="Pfam" id="PF00071">
    <property type="entry name" value="Ras"/>
    <property type="match status" value="1"/>
</dbReference>
<keyword evidence="2" id="KW-1003">Cell membrane</keyword>
<dbReference type="InterPro" id="IPR052236">
    <property type="entry name" value="Small_GTPase_RasD"/>
</dbReference>
<dbReference type="Gene3D" id="3.40.50.300">
    <property type="entry name" value="P-loop containing nucleotide triphosphate hydrolases"/>
    <property type="match status" value="1"/>
</dbReference>
<evidence type="ECO:0000313" key="9">
    <source>
        <dbReference type="WBParaSite" id="Hba_09725"/>
    </source>
</evidence>
<keyword evidence="4" id="KW-0342">GTP-binding</keyword>
<keyword evidence="8" id="KW-1185">Reference proteome</keyword>
<keyword evidence="3" id="KW-0488">Methylation</keyword>
<evidence type="ECO:0000256" key="2">
    <source>
        <dbReference type="ARBA" id="ARBA00022475"/>
    </source>
</evidence>
<organism evidence="8 9">
    <name type="scientific">Heterorhabditis bacteriophora</name>
    <name type="common">Entomopathogenic nematode worm</name>
    <dbReference type="NCBI Taxonomy" id="37862"/>
    <lineage>
        <taxon>Eukaryota</taxon>
        <taxon>Metazoa</taxon>
        <taxon>Ecdysozoa</taxon>
        <taxon>Nematoda</taxon>
        <taxon>Chromadorea</taxon>
        <taxon>Rhabditida</taxon>
        <taxon>Rhabditina</taxon>
        <taxon>Rhabditomorpha</taxon>
        <taxon>Strongyloidea</taxon>
        <taxon>Heterorhabditidae</taxon>
        <taxon>Heterorhabditis</taxon>
    </lineage>
</organism>
<dbReference type="InterPro" id="IPR027417">
    <property type="entry name" value="P-loop_NTPase"/>
</dbReference>
<dbReference type="PANTHER" id="PTHR46149">
    <property type="entry name" value="MIP08469P"/>
    <property type="match status" value="1"/>
</dbReference>
<sequence>MDMGNEGSDVNISGRFFVVGEGKSHASVKPDNFGLATPLIMSSSLLQTPRLSCIEMFEVCLVISSFTLYISFTIFATTIYWHQVFIVFLREVFHRYNFPLFDQLSYLFSFQCLPMSLLQRRPTRGSRLHRLPSKSSDYPLQDGMSCPNSPAVKKVRHISIHGMVIFPFFQNWKLYKIKGELYQLDIVDCSGNDPFPAARKLSYISGDMFLIVSSVDNADSVTHMLDVCMTSFSVLFLLYVEVRQQIYDCKASRGAACSADPPCVFILNKADLPEHRWQTDEKEVAALIQESMGTTENFVVCSAADNLNIDKRKASNSKRIQHILQLHKMLRNELSADGEIEKNRRHLLRRMRSRFSREGDEQLTT</sequence>